<accession>A0A1I2XNR2</accession>
<dbReference type="InterPro" id="IPR052926">
    <property type="entry name" value="Metallo-beta-lactamase_dom"/>
</dbReference>
<keyword evidence="3" id="KW-1185">Reference proteome</keyword>
<dbReference type="SUPFAM" id="SSF56281">
    <property type="entry name" value="Metallo-hydrolase/oxidoreductase"/>
    <property type="match status" value="1"/>
</dbReference>
<name>A0A1I2XNR2_9FIRM</name>
<gene>
    <name evidence="2" type="ORF">SAMN05660649_04064</name>
</gene>
<reference evidence="3" key="1">
    <citation type="submission" date="2016-10" db="EMBL/GenBank/DDBJ databases">
        <authorList>
            <person name="Varghese N."/>
            <person name="Submissions S."/>
        </authorList>
    </citation>
    <scope>NUCLEOTIDE SEQUENCE [LARGE SCALE GENOMIC DNA]</scope>
    <source>
        <strain evidence="3">DSM 17038</strain>
    </source>
</reference>
<evidence type="ECO:0000313" key="2">
    <source>
        <dbReference type="EMBL" id="SFH15080.1"/>
    </source>
</evidence>
<dbReference type="PANTHER" id="PTHR13754:SF13">
    <property type="entry name" value="METALLO-BETA-LACTAMASE SUPERFAMILY PROTEIN (AFU_ORTHOLOGUE AFUA_3G07630)"/>
    <property type="match status" value="1"/>
</dbReference>
<dbReference type="PANTHER" id="PTHR13754">
    <property type="entry name" value="METALLO-BETA-LACTAMASE SUPERFAMILY PROTEIN"/>
    <property type="match status" value="1"/>
</dbReference>
<dbReference type="EMBL" id="FOOX01000018">
    <property type="protein sequence ID" value="SFH15080.1"/>
    <property type="molecule type" value="Genomic_DNA"/>
</dbReference>
<dbReference type="STRING" id="341036.SAMN05660649_04064"/>
<feature type="domain" description="Metallo-beta-lactamase" evidence="1">
    <location>
        <begin position="73"/>
        <end position="135"/>
    </location>
</feature>
<dbReference type="CDD" id="cd07713">
    <property type="entry name" value="DHPS-like_MBL-fold"/>
    <property type="match status" value="1"/>
</dbReference>
<dbReference type="InterPro" id="IPR041712">
    <property type="entry name" value="DHPS-like_MBL-fold"/>
</dbReference>
<dbReference type="Gene3D" id="3.60.15.10">
    <property type="entry name" value="Ribonuclease Z/Hydroxyacylglutathione hydrolase-like"/>
    <property type="match status" value="1"/>
</dbReference>
<evidence type="ECO:0000313" key="3">
    <source>
        <dbReference type="Proteomes" id="UP000199337"/>
    </source>
</evidence>
<sequence length="324" mass="36001">MISLLSYTAAILFLCLISALTIPVIKFMKNKKIEKTVWEHNKPEKITNLGAVNELKVLPLIDFYTSNEDLIGEPGVAYLISADDKKILFDVGFNAKNEHPSPLLKNMNKLGVEVSDIDCVVISHNHIDHIGGIEAKKKNTFSLSGQEIDLKVKAFAPEKMSHATAEIEVIKKPQKLFEGIASIGTIDTAICFMGLTAEQALAVNVKGKGIVLIVGCGHQRIERIIKRTRDLFELPIYGIIGGLHYPVETSRMKCNMQKIIGTGKLPWQRISKTEVKEAIVELDQTNPSIIGISAHDSCDWALNAFKDYFKDRYVDVMVGKEIVI</sequence>
<dbReference type="AlphaFoldDB" id="A0A1I2XNR2"/>
<dbReference type="RefSeq" id="WP_092473792.1">
    <property type="nucleotide sequence ID" value="NZ_FOOX01000018.1"/>
</dbReference>
<protein>
    <submittedName>
        <fullName evidence="2">7,8-dihydropterin-6-yl-methyl-4-(Beta-D-ribofuranosyl)aminobenzene 5'-phosphate synthase</fullName>
    </submittedName>
</protein>
<evidence type="ECO:0000259" key="1">
    <source>
        <dbReference type="Pfam" id="PF00753"/>
    </source>
</evidence>
<organism evidence="2 3">
    <name type="scientific">Desulfotruncus arcticus DSM 17038</name>
    <dbReference type="NCBI Taxonomy" id="1121424"/>
    <lineage>
        <taxon>Bacteria</taxon>
        <taxon>Bacillati</taxon>
        <taxon>Bacillota</taxon>
        <taxon>Clostridia</taxon>
        <taxon>Eubacteriales</taxon>
        <taxon>Desulfallaceae</taxon>
        <taxon>Desulfotruncus</taxon>
    </lineage>
</organism>
<dbReference type="OrthoDB" id="9781189at2"/>
<dbReference type="InterPro" id="IPR001279">
    <property type="entry name" value="Metallo-B-lactamas"/>
</dbReference>
<dbReference type="InterPro" id="IPR036866">
    <property type="entry name" value="RibonucZ/Hydroxyglut_hydro"/>
</dbReference>
<dbReference type="GO" id="GO:0016740">
    <property type="term" value="F:transferase activity"/>
    <property type="evidence" value="ECO:0007669"/>
    <property type="project" value="TreeGrafter"/>
</dbReference>
<dbReference type="Proteomes" id="UP000199337">
    <property type="component" value="Unassembled WGS sequence"/>
</dbReference>
<dbReference type="Pfam" id="PF00753">
    <property type="entry name" value="Lactamase_B"/>
    <property type="match status" value="1"/>
</dbReference>
<proteinExistence type="predicted"/>